<proteinExistence type="predicted"/>
<dbReference type="EMBL" id="AZEC01000007">
    <property type="protein sequence ID" value="KRL12554.1"/>
    <property type="molecule type" value="Genomic_DNA"/>
</dbReference>
<reference evidence="1 2" key="1">
    <citation type="journal article" date="2015" name="Genome Announc.">
        <title>Expanding the biotechnology potential of lactobacilli through comparative genomics of 213 strains and associated genera.</title>
        <authorList>
            <person name="Sun Z."/>
            <person name="Harris H.M."/>
            <person name="McCann A."/>
            <person name="Guo C."/>
            <person name="Argimon S."/>
            <person name="Zhang W."/>
            <person name="Yang X."/>
            <person name="Jeffery I.B."/>
            <person name="Cooney J.C."/>
            <person name="Kagawa T.F."/>
            <person name="Liu W."/>
            <person name="Song Y."/>
            <person name="Salvetti E."/>
            <person name="Wrobel A."/>
            <person name="Rasinkangas P."/>
            <person name="Parkhill J."/>
            <person name="Rea M.C."/>
            <person name="O'Sullivan O."/>
            <person name="Ritari J."/>
            <person name="Douillard F.P."/>
            <person name="Paul Ross R."/>
            <person name="Yang R."/>
            <person name="Briner A.E."/>
            <person name="Felis G.E."/>
            <person name="de Vos W.M."/>
            <person name="Barrangou R."/>
            <person name="Klaenhammer T.R."/>
            <person name="Caufield P.W."/>
            <person name="Cui Y."/>
            <person name="Zhang H."/>
            <person name="O'Toole P.W."/>
        </authorList>
    </citation>
    <scope>NUCLEOTIDE SEQUENCE [LARGE SCALE GENOMIC DNA]</scope>
    <source>
        <strain evidence="1 2">DSM 12744</strain>
    </source>
</reference>
<dbReference type="STRING" id="1423792.FD09_GL002873"/>
<name>A0A0R1N547_9LACO</name>
<evidence type="ECO:0000313" key="2">
    <source>
        <dbReference type="Proteomes" id="UP000051330"/>
    </source>
</evidence>
<dbReference type="PATRIC" id="fig|1423792.3.peg.2945"/>
<dbReference type="Proteomes" id="UP000051330">
    <property type="component" value="Unassembled WGS sequence"/>
</dbReference>
<comment type="caution">
    <text evidence="1">The sequence shown here is derived from an EMBL/GenBank/DDBJ whole genome shotgun (WGS) entry which is preliminary data.</text>
</comment>
<protein>
    <recommendedName>
        <fullName evidence="3">DNA-directed RNA polymerase beta subunit</fullName>
    </recommendedName>
</protein>
<evidence type="ECO:0000313" key="1">
    <source>
        <dbReference type="EMBL" id="KRL12554.1"/>
    </source>
</evidence>
<sequence>MMANIYDPPRSKWLYPDRGMVKWLGFFLSDHTKALEKDEVTGEPISVPRAPQDERTIGDALDEAYLTGVTAHIQLAILHNDHLVPDIVGTVAGFTDDDCVLVYTDDGARQVDPHQIRNVQLAAPDKWYRQGVTTYGDQ</sequence>
<evidence type="ECO:0008006" key="3">
    <source>
        <dbReference type="Google" id="ProtNLM"/>
    </source>
</evidence>
<gene>
    <name evidence="1" type="ORF">FD09_GL002873</name>
</gene>
<accession>A0A0R1N547</accession>
<dbReference type="AlphaFoldDB" id="A0A0R1N547"/>
<keyword evidence="2" id="KW-1185">Reference proteome</keyword>
<organism evidence="1 2">
    <name type="scientific">Schleiferilactobacillus perolens DSM 12744</name>
    <dbReference type="NCBI Taxonomy" id="1423792"/>
    <lineage>
        <taxon>Bacteria</taxon>
        <taxon>Bacillati</taxon>
        <taxon>Bacillota</taxon>
        <taxon>Bacilli</taxon>
        <taxon>Lactobacillales</taxon>
        <taxon>Lactobacillaceae</taxon>
        <taxon>Schleiferilactobacillus</taxon>
    </lineage>
</organism>